<evidence type="ECO:0000256" key="5">
    <source>
        <dbReference type="ARBA" id="ARBA00022741"/>
    </source>
</evidence>
<dbReference type="GO" id="GO:0004674">
    <property type="term" value="F:protein serine/threonine kinase activity"/>
    <property type="evidence" value="ECO:0007669"/>
    <property type="project" value="UniProtKB-KW"/>
</dbReference>
<dbReference type="EMBL" id="JAPDRN010000091">
    <property type="protein sequence ID" value="KAJ9624736.1"/>
    <property type="molecule type" value="Genomic_DNA"/>
</dbReference>
<dbReference type="PANTHER" id="PTHR48012:SF10">
    <property type="entry name" value="FI20177P1"/>
    <property type="match status" value="1"/>
</dbReference>
<keyword evidence="7 10" id="KW-0067">ATP-binding</keyword>
<comment type="caution">
    <text evidence="12">The sequence shown here is derived from an EMBL/GenBank/DDBJ whole genome shotgun (WGS) entry which is preliminary data.</text>
</comment>
<evidence type="ECO:0000313" key="12">
    <source>
        <dbReference type="EMBL" id="KAJ9624736.1"/>
    </source>
</evidence>
<dbReference type="Proteomes" id="UP001172681">
    <property type="component" value="Unassembled WGS sequence"/>
</dbReference>
<dbReference type="InterPro" id="IPR000719">
    <property type="entry name" value="Prot_kinase_dom"/>
</dbReference>
<keyword evidence="5 10" id="KW-0547">Nucleotide-binding</keyword>
<feature type="domain" description="Protein kinase" evidence="11">
    <location>
        <begin position="208"/>
        <end position="458"/>
    </location>
</feature>
<dbReference type="SUPFAM" id="SSF56112">
    <property type="entry name" value="Protein kinase-like (PK-like)"/>
    <property type="match status" value="1"/>
</dbReference>
<sequence>MPRETPHPQTIFHLVPNEHSPRAQQMLLHPDNEPFVSLCQADNPGEEDAYGLEIGYHVSARPRALVIVEVGKNADLIMTGPNISQIHFSFEIHPESRQIMFLDRSRLHSTKIEPLGFRVDGNFRQIVLVPDTTYTISAGGANVDQFVFDIRGFKKKDVFQEVEKKSQMVDLRGQNPRWARTVDDAPTDLPTWYNTRLHTPIIGAVKRTIDVKELGRGAFGQVWKAVDCDSGCFIAVKHIELPPRVGLAVSNDEVLLRREVKILSSVSHKNIVEYLGSSGWNTGIVNIYMSLKPGNLCDLVKRTPSIRSDDDVINRLWHEMLMALDYLAFRGWIHRDVKLENILYTPSGDDNYLFQLADFGLASQQHLAKTYCGSPLYMAPEMMYGTRQQSPKVDVWSLFVVIVILAQGGSLHPKLASYEDVLKCVRAAAARYEFLRPMAQEDPDLRASAAQMLTKCFNGQGLSTPRHQINRIPAT</sequence>
<dbReference type="PROSITE" id="PS00107">
    <property type="entry name" value="PROTEIN_KINASE_ATP"/>
    <property type="match status" value="1"/>
</dbReference>
<comment type="catalytic activity">
    <reaction evidence="8">
        <text>L-threonyl-[protein] + ATP = O-phospho-L-threonyl-[protein] + ADP + H(+)</text>
        <dbReference type="Rhea" id="RHEA:46608"/>
        <dbReference type="Rhea" id="RHEA-COMP:11060"/>
        <dbReference type="Rhea" id="RHEA-COMP:11605"/>
        <dbReference type="ChEBI" id="CHEBI:15378"/>
        <dbReference type="ChEBI" id="CHEBI:30013"/>
        <dbReference type="ChEBI" id="CHEBI:30616"/>
        <dbReference type="ChEBI" id="CHEBI:61977"/>
        <dbReference type="ChEBI" id="CHEBI:456216"/>
        <dbReference type="EC" id="2.7.11.1"/>
    </reaction>
</comment>
<evidence type="ECO:0000256" key="4">
    <source>
        <dbReference type="ARBA" id="ARBA00022679"/>
    </source>
</evidence>
<dbReference type="InterPro" id="IPR050629">
    <property type="entry name" value="STE20/SPS1-PAK"/>
</dbReference>
<organism evidence="12 13">
    <name type="scientific">Knufia peltigerae</name>
    <dbReference type="NCBI Taxonomy" id="1002370"/>
    <lineage>
        <taxon>Eukaryota</taxon>
        <taxon>Fungi</taxon>
        <taxon>Dikarya</taxon>
        <taxon>Ascomycota</taxon>
        <taxon>Pezizomycotina</taxon>
        <taxon>Eurotiomycetes</taxon>
        <taxon>Chaetothyriomycetidae</taxon>
        <taxon>Chaetothyriales</taxon>
        <taxon>Trichomeriaceae</taxon>
        <taxon>Knufia</taxon>
    </lineage>
</organism>
<keyword evidence="4" id="KW-0808">Transferase</keyword>
<dbReference type="GO" id="GO:0005524">
    <property type="term" value="F:ATP binding"/>
    <property type="evidence" value="ECO:0007669"/>
    <property type="project" value="UniProtKB-UniRule"/>
</dbReference>
<dbReference type="InterPro" id="IPR011009">
    <property type="entry name" value="Kinase-like_dom_sf"/>
</dbReference>
<evidence type="ECO:0000256" key="8">
    <source>
        <dbReference type="ARBA" id="ARBA00047899"/>
    </source>
</evidence>
<dbReference type="Gene3D" id="1.10.510.10">
    <property type="entry name" value="Transferase(Phosphotransferase) domain 1"/>
    <property type="match status" value="1"/>
</dbReference>
<keyword evidence="13" id="KW-1185">Reference proteome</keyword>
<protein>
    <recommendedName>
        <fullName evidence="2">non-specific serine/threonine protein kinase</fullName>
        <ecNumber evidence="2">2.7.11.1</ecNumber>
    </recommendedName>
</protein>
<evidence type="ECO:0000313" key="13">
    <source>
        <dbReference type="Proteomes" id="UP001172681"/>
    </source>
</evidence>
<evidence type="ECO:0000256" key="2">
    <source>
        <dbReference type="ARBA" id="ARBA00012513"/>
    </source>
</evidence>
<dbReference type="AlphaFoldDB" id="A0AA39CU02"/>
<evidence type="ECO:0000256" key="1">
    <source>
        <dbReference type="ARBA" id="ARBA00008874"/>
    </source>
</evidence>
<dbReference type="EC" id="2.7.11.1" evidence="2"/>
<reference evidence="12" key="1">
    <citation type="submission" date="2022-10" db="EMBL/GenBank/DDBJ databases">
        <title>Culturing micro-colonial fungi from biological soil crusts in the Mojave desert and describing Neophaeococcomyces mojavensis, and introducing the new genera and species Taxawa tesnikishii.</title>
        <authorList>
            <person name="Kurbessoian T."/>
            <person name="Stajich J.E."/>
        </authorList>
    </citation>
    <scope>NUCLEOTIDE SEQUENCE</scope>
    <source>
        <strain evidence="12">TK_35</strain>
    </source>
</reference>
<dbReference type="SMART" id="SM00220">
    <property type="entry name" value="S_TKc"/>
    <property type="match status" value="1"/>
</dbReference>
<evidence type="ECO:0000256" key="3">
    <source>
        <dbReference type="ARBA" id="ARBA00022527"/>
    </source>
</evidence>
<evidence type="ECO:0000256" key="6">
    <source>
        <dbReference type="ARBA" id="ARBA00022777"/>
    </source>
</evidence>
<accession>A0AA39CU02</accession>
<keyword evidence="6" id="KW-0418">Kinase</keyword>
<keyword evidence="3" id="KW-0723">Serine/threonine-protein kinase</keyword>
<dbReference type="PROSITE" id="PS50011">
    <property type="entry name" value="PROTEIN_KINASE_DOM"/>
    <property type="match status" value="1"/>
</dbReference>
<evidence type="ECO:0000256" key="10">
    <source>
        <dbReference type="PROSITE-ProRule" id="PRU10141"/>
    </source>
</evidence>
<dbReference type="GO" id="GO:0005737">
    <property type="term" value="C:cytoplasm"/>
    <property type="evidence" value="ECO:0007669"/>
    <property type="project" value="TreeGrafter"/>
</dbReference>
<dbReference type="PANTHER" id="PTHR48012">
    <property type="entry name" value="STERILE20-LIKE KINASE, ISOFORM B-RELATED"/>
    <property type="match status" value="1"/>
</dbReference>
<comment type="catalytic activity">
    <reaction evidence="9">
        <text>L-seryl-[protein] + ATP = O-phospho-L-seryl-[protein] + ADP + H(+)</text>
        <dbReference type="Rhea" id="RHEA:17989"/>
        <dbReference type="Rhea" id="RHEA-COMP:9863"/>
        <dbReference type="Rhea" id="RHEA-COMP:11604"/>
        <dbReference type="ChEBI" id="CHEBI:15378"/>
        <dbReference type="ChEBI" id="CHEBI:29999"/>
        <dbReference type="ChEBI" id="CHEBI:30616"/>
        <dbReference type="ChEBI" id="CHEBI:83421"/>
        <dbReference type="ChEBI" id="CHEBI:456216"/>
        <dbReference type="EC" id="2.7.11.1"/>
    </reaction>
</comment>
<proteinExistence type="inferred from homology"/>
<gene>
    <name evidence="12" type="ORF">H2204_010638</name>
</gene>
<evidence type="ECO:0000256" key="9">
    <source>
        <dbReference type="ARBA" id="ARBA00048679"/>
    </source>
</evidence>
<dbReference type="Pfam" id="PF00069">
    <property type="entry name" value="Pkinase"/>
    <property type="match status" value="1"/>
</dbReference>
<feature type="binding site" evidence="10">
    <location>
        <position position="237"/>
    </location>
    <ligand>
        <name>ATP</name>
        <dbReference type="ChEBI" id="CHEBI:30616"/>
    </ligand>
</feature>
<evidence type="ECO:0000256" key="7">
    <source>
        <dbReference type="ARBA" id="ARBA00022840"/>
    </source>
</evidence>
<dbReference type="InterPro" id="IPR017441">
    <property type="entry name" value="Protein_kinase_ATP_BS"/>
</dbReference>
<name>A0AA39CU02_9EURO</name>
<comment type="similarity">
    <text evidence="1">Belongs to the protein kinase superfamily. STE Ser/Thr protein kinase family. STE20 subfamily.</text>
</comment>
<evidence type="ECO:0000259" key="11">
    <source>
        <dbReference type="PROSITE" id="PS50011"/>
    </source>
</evidence>